<evidence type="ECO:0000259" key="12">
    <source>
        <dbReference type="PROSITE" id="PS50885"/>
    </source>
</evidence>
<dbReference type="SUPFAM" id="SSF55874">
    <property type="entry name" value="ATPase domain of HSP90 chaperone/DNA topoisomerase II/histidine kinase"/>
    <property type="match status" value="1"/>
</dbReference>
<dbReference type="InterPro" id="IPR005467">
    <property type="entry name" value="His_kinase_dom"/>
</dbReference>
<evidence type="ECO:0000256" key="4">
    <source>
        <dbReference type="ARBA" id="ARBA00022553"/>
    </source>
</evidence>
<dbReference type="GO" id="GO:0000155">
    <property type="term" value="F:phosphorelay sensor kinase activity"/>
    <property type="evidence" value="ECO:0007669"/>
    <property type="project" value="InterPro"/>
</dbReference>
<dbReference type="Pfam" id="PF02518">
    <property type="entry name" value="HATPase_c"/>
    <property type="match status" value="1"/>
</dbReference>
<reference evidence="13 14" key="1">
    <citation type="submission" date="2020-08" db="EMBL/GenBank/DDBJ databases">
        <title>Sequencing the genomes of 1000 actinobacteria strains.</title>
        <authorList>
            <person name="Klenk H.-P."/>
        </authorList>
    </citation>
    <scope>NUCLEOTIDE SEQUENCE [LARGE SCALE GENOMIC DNA]</scope>
    <source>
        <strain evidence="13 14">DSM 44230</strain>
    </source>
</reference>
<dbReference type="PROSITE" id="PS50109">
    <property type="entry name" value="HIS_KIN"/>
    <property type="match status" value="1"/>
</dbReference>
<accession>A0A7W7C7C6</accession>
<dbReference type="InterPro" id="IPR004358">
    <property type="entry name" value="Sig_transdc_His_kin-like_C"/>
</dbReference>
<feature type="domain" description="HAMP" evidence="12">
    <location>
        <begin position="201"/>
        <end position="253"/>
    </location>
</feature>
<dbReference type="SMART" id="SM00387">
    <property type="entry name" value="HATPase_c"/>
    <property type="match status" value="1"/>
</dbReference>
<dbReference type="InterPro" id="IPR036890">
    <property type="entry name" value="HATPase_C_sf"/>
</dbReference>
<keyword evidence="6" id="KW-0812">Transmembrane</keyword>
<keyword evidence="14" id="KW-1185">Reference proteome</keyword>
<keyword evidence="9" id="KW-0902">Two-component regulatory system</keyword>
<dbReference type="InterPro" id="IPR003594">
    <property type="entry name" value="HATPase_dom"/>
</dbReference>
<dbReference type="Pfam" id="PF00672">
    <property type="entry name" value="HAMP"/>
    <property type="match status" value="1"/>
</dbReference>
<dbReference type="CDD" id="cd00075">
    <property type="entry name" value="HATPase"/>
    <property type="match status" value="1"/>
</dbReference>
<dbReference type="InterPro" id="IPR003661">
    <property type="entry name" value="HisK_dim/P_dom"/>
</dbReference>
<dbReference type="CDD" id="cd00082">
    <property type="entry name" value="HisKA"/>
    <property type="match status" value="1"/>
</dbReference>
<keyword evidence="10" id="KW-0472">Membrane</keyword>
<dbReference type="GO" id="GO:0005886">
    <property type="term" value="C:plasma membrane"/>
    <property type="evidence" value="ECO:0007669"/>
    <property type="project" value="UniProtKB-SubCell"/>
</dbReference>
<dbReference type="PRINTS" id="PR00344">
    <property type="entry name" value="BCTRLSENSOR"/>
</dbReference>
<keyword evidence="8" id="KW-1133">Transmembrane helix</keyword>
<evidence type="ECO:0000313" key="13">
    <source>
        <dbReference type="EMBL" id="MBB4674569.1"/>
    </source>
</evidence>
<proteinExistence type="predicted"/>
<dbReference type="Gene3D" id="6.10.340.10">
    <property type="match status" value="1"/>
</dbReference>
<evidence type="ECO:0000256" key="6">
    <source>
        <dbReference type="ARBA" id="ARBA00022692"/>
    </source>
</evidence>
<organism evidence="13 14">
    <name type="scientific">Crossiella cryophila</name>
    <dbReference type="NCBI Taxonomy" id="43355"/>
    <lineage>
        <taxon>Bacteria</taxon>
        <taxon>Bacillati</taxon>
        <taxon>Actinomycetota</taxon>
        <taxon>Actinomycetes</taxon>
        <taxon>Pseudonocardiales</taxon>
        <taxon>Pseudonocardiaceae</taxon>
        <taxon>Crossiella</taxon>
    </lineage>
</organism>
<evidence type="ECO:0000256" key="10">
    <source>
        <dbReference type="ARBA" id="ARBA00023136"/>
    </source>
</evidence>
<dbReference type="RefSeq" id="WP_185000671.1">
    <property type="nucleotide sequence ID" value="NZ_BAAAUI010000003.1"/>
</dbReference>
<evidence type="ECO:0000256" key="2">
    <source>
        <dbReference type="ARBA" id="ARBA00004236"/>
    </source>
</evidence>
<keyword evidence="7 13" id="KW-0418">Kinase</keyword>
<dbReference type="FunFam" id="1.10.287.130:FF:000010">
    <property type="entry name" value="Two-component sensor histidine kinase"/>
    <property type="match status" value="1"/>
</dbReference>
<comment type="caution">
    <text evidence="13">The sequence shown here is derived from an EMBL/GenBank/DDBJ whole genome shotgun (WGS) entry which is preliminary data.</text>
</comment>
<dbReference type="EMBL" id="JACHMH010000001">
    <property type="protein sequence ID" value="MBB4674569.1"/>
    <property type="molecule type" value="Genomic_DNA"/>
</dbReference>
<dbReference type="EC" id="2.7.13.3" evidence="3"/>
<dbReference type="PANTHER" id="PTHR45436:SF5">
    <property type="entry name" value="SENSOR HISTIDINE KINASE TRCS"/>
    <property type="match status" value="1"/>
</dbReference>
<comment type="subcellular location">
    <subcellularLocation>
        <location evidence="2">Cell membrane</location>
    </subcellularLocation>
</comment>
<dbReference type="Pfam" id="PF00512">
    <property type="entry name" value="HisKA"/>
    <property type="match status" value="1"/>
</dbReference>
<evidence type="ECO:0000256" key="7">
    <source>
        <dbReference type="ARBA" id="ARBA00022777"/>
    </source>
</evidence>
<evidence type="ECO:0000256" key="9">
    <source>
        <dbReference type="ARBA" id="ARBA00023012"/>
    </source>
</evidence>
<dbReference type="InterPro" id="IPR036097">
    <property type="entry name" value="HisK_dim/P_sf"/>
</dbReference>
<dbReference type="InterPro" id="IPR003660">
    <property type="entry name" value="HAMP_dom"/>
</dbReference>
<dbReference type="Gene3D" id="1.10.287.130">
    <property type="match status" value="1"/>
</dbReference>
<keyword evidence="4" id="KW-0597">Phosphoprotein</keyword>
<dbReference type="PANTHER" id="PTHR45436">
    <property type="entry name" value="SENSOR HISTIDINE KINASE YKOH"/>
    <property type="match status" value="1"/>
</dbReference>
<name>A0A7W7C7C6_9PSEU</name>
<dbReference type="AlphaFoldDB" id="A0A7W7C7C6"/>
<dbReference type="Proteomes" id="UP000533598">
    <property type="component" value="Unassembled WGS sequence"/>
</dbReference>
<evidence type="ECO:0000256" key="8">
    <source>
        <dbReference type="ARBA" id="ARBA00022989"/>
    </source>
</evidence>
<evidence type="ECO:0000259" key="11">
    <source>
        <dbReference type="PROSITE" id="PS50109"/>
    </source>
</evidence>
<dbReference type="SMART" id="SM00388">
    <property type="entry name" value="HisKA"/>
    <property type="match status" value="1"/>
</dbReference>
<dbReference type="CDD" id="cd06225">
    <property type="entry name" value="HAMP"/>
    <property type="match status" value="1"/>
</dbReference>
<feature type="domain" description="Histidine kinase" evidence="11">
    <location>
        <begin position="268"/>
        <end position="477"/>
    </location>
</feature>
<dbReference type="SMART" id="SM00304">
    <property type="entry name" value="HAMP"/>
    <property type="match status" value="1"/>
</dbReference>
<evidence type="ECO:0000256" key="3">
    <source>
        <dbReference type="ARBA" id="ARBA00012438"/>
    </source>
</evidence>
<dbReference type="InterPro" id="IPR050428">
    <property type="entry name" value="TCS_sensor_his_kinase"/>
</dbReference>
<evidence type="ECO:0000313" key="14">
    <source>
        <dbReference type="Proteomes" id="UP000533598"/>
    </source>
</evidence>
<sequence length="491" mass="52521">MSRLLDSLPVWARGLRARLVFAFLAIAALGAAAAAGASYVSARTTVLKYAQDQVMDSAKNAVNQLAPEISFPPTQATLDQIASRLPGGTSIVTYRSMTSRPLGYRVQDIPAELRAAVRDRGVLMFQRGQSPGGGSSTVLFVGMPVMTKKAGEEPTPSGMEIYLFRDLAGPAQQISALANSAWQTSLLALPLAALLALLAARGVLRPVRELRGATRRLAGGDLGARLEVKGSDELADLAHTFNDTAAALDRTVTGLQRMEADARRFVADVSHELRTPLAAMTAVTDVLDEESANLPEDAQIAARLVGQETRKLARLVEDLIEISRFDAGAARLVLTEVDVAEAVRNTLRARGWIDAVRTELPEGVLTRLDARRLDVIVANLVGNALRHGQPPVVATLTASPQWIEFSVTDHGPGLPEAVLPQVFARFYKADSARSRSEGSGLGLAIAWENAQLHYGTIEAANAPHGGARFTLRLPRLARGIEAQAFEEGGPW</sequence>
<dbReference type="SUPFAM" id="SSF47384">
    <property type="entry name" value="Homodimeric domain of signal transducing histidine kinase"/>
    <property type="match status" value="1"/>
</dbReference>
<dbReference type="Gene3D" id="3.30.565.10">
    <property type="entry name" value="Histidine kinase-like ATPase, C-terminal domain"/>
    <property type="match status" value="1"/>
</dbReference>
<evidence type="ECO:0000256" key="5">
    <source>
        <dbReference type="ARBA" id="ARBA00022679"/>
    </source>
</evidence>
<comment type="catalytic activity">
    <reaction evidence="1">
        <text>ATP + protein L-histidine = ADP + protein N-phospho-L-histidine.</text>
        <dbReference type="EC" id="2.7.13.3"/>
    </reaction>
</comment>
<gene>
    <name evidence="13" type="ORF">HNR67_000687</name>
</gene>
<evidence type="ECO:0000256" key="1">
    <source>
        <dbReference type="ARBA" id="ARBA00000085"/>
    </source>
</evidence>
<protein>
    <recommendedName>
        <fullName evidence="3">histidine kinase</fullName>
        <ecNumber evidence="3">2.7.13.3</ecNumber>
    </recommendedName>
</protein>
<dbReference type="SUPFAM" id="SSF158472">
    <property type="entry name" value="HAMP domain-like"/>
    <property type="match status" value="1"/>
</dbReference>
<keyword evidence="5 13" id="KW-0808">Transferase</keyword>
<dbReference type="PROSITE" id="PS50885">
    <property type="entry name" value="HAMP"/>
    <property type="match status" value="1"/>
</dbReference>